<gene>
    <name evidence="1" type="ORF">RIF29_15023</name>
</gene>
<comment type="caution">
    <text evidence="1">The sequence shown here is derived from an EMBL/GenBank/DDBJ whole genome shotgun (WGS) entry which is preliminary data.</text>
</comment>
<sequence length="103" mass="11775">MKKEEIVCAKQPEAVIDANELKQGDEGETVTHESEQEAVILPKEIWVEVQQKKKNNDVGLDKGDTCQKKHAVIIHLKEKQKIGKDYTIEKQENVQIFQHVELG</sequence>
<dbReference type="AlphaFoldDB" id="A0AAN9IEA4"/>
<protein>
    <submittedName>
        <fullName evidence="1">Uncharacterized protein</fullName>
    </submittedName>
</protein>
<accession>A0AAN9IEA4</accession>
<organism evidence="1 2">
    <name type="scientific">Crotalaria pallida</name>
    <name type="common">Smooth rattlebox</name>
    <name type="synonym">Crotalaria striata</name>
    <dbReference type="NCBI Taxonomy" id="3830"/>
    <lineage>
        <taxon>Eukaryota</taxon>
        <taxon>Viridiplantae</taxon>
        <taxon>Streptophyta</taxon>
        <taxon>Embryophyta</taxon>
        <taxon>Tracheophyta</taxon>
        <taxon>Spermatophyta</taxon>
        <taxon>Magnoliopsida</taxon>
        <taxon>eudicotyledons</taxon>
        <taxon>Gunneridae</taxon>
        <taxon>Pentapetalae</taxon>
        <taxon>rosids</taxon>
        <taxon>fabids</taxon>
        <taxon>Fabales</taxon>
        <taxon>Fabaceae</taxon>
        <taxon>Papilionoideae</taxon>
        <taxon>50 kb inversion clade</taxon>
        <taxon>genistoids sensu lato</taxon>
        <taxon>core genistoids</taxon>
        <taxon>Crotalarieae</taxon>
        <taxon>Crotalaria</taxon>
    </lineage>
</organism>
<keyword evidence="2" id="KW-1185">Reference proteome</keyword>
<reference evidence="1 2" key="1">
    <citation type="submission" date="2024-01" db="EMBL/GenBank/DDBJ databases">
        <title>The genomes of 5 underutilized Papilionoideae crops provide insights into root nodulation and disease resistanc.</title>
        <authorList>
            <person name="Yuan L."/>
        </authorList>
    </citation>
    <scope>NUCLEOTIDE SEQUENCE [LARGE SCALE GENOMIC DNA]</scope>
    <source>
        <strain evidence="1">ZHUSHIDOU_FW_LH</strain>
        <tissue evidence="1">Leaf</tissue>
    </source>
</reference>
<evidence type="ECO:0000313" key="1">
    <source>
        <dbReference type="EMBL" id="KAK7273955.1"/>
    </source>
</evidence>
<dbReference type="Proteomes" id="UP001372338">
    <property type="component" value="Unassembled WGS sequence"/>
</dbReference>
<proteinExistence type="predicted"/>
<dbReference type="EMBL" id="JAYWIO010000003">
    <property type="protein sequence ID" value="KAK7273955.1"/>
    <property type="molecule type" value="Genomic_DNA"/>
</dbReference>
<name>A0AAN9IEA4_CROPI</name>
<evidence type="ECO:0000313" key="2">
    <source>
        <dbReference type="Proteomes" id="UP001372338"/>
    </source>
</evidence>